<protein>
    <submittedName>
        <fullName evidence="1">Uncharacterized protein</fullName>
    </submittedName>
</protein>
<accession>A0ABD2AJU9</accession>
<dbReference type="Proteomes" id="UP001607302">
    <property type="component" value="Unassembled WGS sequence"/>
</dbReference>
<dbReference type="AlphaFoldDB" id="A0ABD2AJU9"/>
<sequence length="178" mass="19000">MDDKQFPTNESIRPSAISRGTPIATKIPILLRSSEDDALQRGGSIEVALLRTCADHVLSHAEATTSLLAEVSRERTHSTITQPPTLFLLHVFSYGQIDNLMRDTNDLMKRCFSISSNYKESEEATSAVPPATSATSISVSASASTSKFASASKSASKSASAIQYDKHLPVNDVAAGSL</sequence>
<evidence type="ECO:0000313" key="2">
    <source>
        <dbReference type="Proteomes" id="UP001607302"/>
    </source>
</evidence>
<gene>
    <name evidence="1" type="ORF">V1478_009935</name>
</gene>
<organism evidence="1 2">
    <name type="scientific">Vespula squamosa</name>
    <name type="common">Southern yellow jacket</name>
    <name type="synonym">Wasp</name>
    <dbReference type="NCBI Taxonomy" id="30214"/>
    <lineage>
        <taxon>Eukaryota</taxon>
        <taxon>Metazoa</taxon>
        <taxon>Ecdysozoa</taxon>
        <taxon>Arthropoda</taxon>
        <taxon>Hexapoda</taxon>
        <taxon>Insecta</taxon>
        <taxon>Pterygota</taxon>
        <taxon>Neoptera</taxon>
        <taxon>Endopterygota</taxon>
        <taxon>Hymenoptera</taxon>
        <taxon>Apocrita</taxon>
        <taxon>Aculeata</taxon>
        <taxon>Vespoidea</taxon>
        <taxon>Vespidae</taxon>
        <taxon>Vespinae</taxon>
        <taxon>Vespula</taxon>
    </lineage>
</organism>
<name>A0ABD2AJU9_VESSQ</name>
<comment type="caution">
    <text evidence="1">The sequence shown here is derived from an EMBL/GenBank/DDBJ whole genome shotgun (WGS) entry which is preliminary data.</text>
</comment>
<reference evidence="1 2" key="1">
    <citation type="journal article" date="2024" name="Ann. Entomol. Soc. Am.">
        <title>Genomic analyses of the southern and eastern yellowjacket wasps (Hymenoptera: Vespidae) reveal evolutionary signatures of social life.</title>
        <authorList>
            <person name="Catto M.A."/>
            <person name="Caine P.B."/>
            <person name="Orr S.E."/>
            <person name="Hunt B.G."/>
            <person name="Goodisman M.A.D."/>
        </authorList>
    </citation>
    <scope>NUCLEOTIDE SEQUENCE [LARGE SCALE GENOMIC DNA]</scope>
    <source>
        <strain evidence="1">233</strain>
        <tissue evidence="1">Head and thorax</tissue>
    </source>
</reference>
<proteinExistence type="predicted"/>
<dbReference type="EMBL" id="JAUDFV010000144">
    <property type="protein sequence ID" value="KAL2720889.1"/>
    <property type="molecule type" value="Genomic_DNA"/>
</dbReference>
<evidence type="ECO:0000313" key="1">
    <source>
        <dbReference type="EMBL" id="KAL2720889.1"/>
    </source>
</evidence>
<keyword evidence="2" id="KW-1185">Reference proteome</keyword>